<evidence type="ECO:0000313" key="6">
    <source>
        <dbReference type="Proteomes" id="UP000050417"/>
    </source>
</evidence>
<dbReference type="PANTHER" id="PTHR43790">
    <property type="entry name" value="CARBOHYDRATE TRANSPORT ATP-BINDING PROTEIN MG119-RELATED"/>
    <property type="match status" value="1"/>
</dbReference>
<dbReference type="CDD" id="cd16917">
    <property type="entry name" value="HATPase_UhpB-NarQ-NarX-like"/>
    <property type="match status" value="1"/>
</dbReference>
<dbReference type="STRING" id="1134406.ADN00_12665"/>
<comment type="caution">
    <text evidence="5">The sequence shown here is derived from an EMBL/GenBank/DDBJ whole genome shotgun (WGS) entry which is preliminary data.</text>
</comment>
<dbReference type="SUPFAM" id="SSF52540">
    <property type="entry name" value="P-loop containing nucleoside triphosphate hydrolases"/>
    <property type="match status" value="1"/>
</dbReference>
<evidence type="ECO:0000256" key="3">
    <source>
        <dbReference type="SAM" id="Coils"/>
    </source>
</evidence>
<dbReference type="GO" id="GO:0016887">
    <property type="term" value="F:ATP hydrolysis activity"/>
    <property type="evidence" value="ECO:0007669"/>
    <property type="project" value="InterPro"/>
</dbReference>
<dbReference type="InterPro" id="IPR050107">
    <property type="entry name" value="ABC_carbohydrate_import_ATPase"/>
</dbReference>
<dbReference type="OrthoDB" id="138173at2"/>
<dbReference type="RefSeq" id="WP_075063387.1">
    <property type="nucleotide sequence ID" value="NZ_LGCL01000027.1"/>
</dbReference>
<dbReference type="PROSITE" id="PS50893">
    <property type="entry name" value="ABC_TRANSPORTER_2"/>
    <property type="match status" value="1"/>
</dbReference>
<dbReference type="InterPro" id="IPR027417">
    <property type="entry name" value="P-loop_NTPase"/>
</dbReference>
<name>A0A0P6X321_9CHLR</name>
<sequence>MPKANTLLKVSNLTRVYGSLAALANLSFTLQPGEVLGVVGQRGSGKSTLFRLLSGVEMPTHGEIWLAGSPVMLRTPAEAQSLGIETVHQLPEIAENLSVLENVFLGREISKPKAVQVLPNIAEMLEEARELFNALGAEDDLIYARSANLSDEQRQIVALARAMIRPGRVLLLDDPLPVLSYERQLKLLECIRDFSDKNISVVLSSDDLNHIFAVTDRILVLYKGTPVKFCRTSETTPREIVELIVGSNRQAQVTPVIWAFENYHIAQQQAEELRLAQNTLRQNLEEQDSLNRQLIEKLHDQVEAADRLARALQEANRRLITEREAERKALARDLHDQVIQDLLSYNYQLEELENETAETPQREELVKIRDGIRQVVSSLRDVCSNLRPPTIDSHGLSAAIRSLAHQWSVQTGIEVHLKIDPALGRLPEPIELSVFRILQEGLNNVRKHANATQVKLSLRRTPTASLVVQLSDNGQGISKPINLATFSEEKHFGLVGISERVSLLSGTMKVNTQSNGGLELYIEIPSPYPSINN</sequence>
<gene>
    <name evidence="5" type="ORF">ADN00_12665</name>
</gene>
<dbReference type="AlphaFoldDB" id="A0A0P6X321"/>
<keyword evidence="2" id="KW-0067">ATP-binding</keyword>
<protein>
    <recommendedName>
        <fullName evidence="4">ABC transporter domain-containing protein</fullName>
    </recommendedName>
</protein>
<evidence type="ECO:0000259" key="4">
    <source>
        <dbReference type="PROSITE" id="PS50893"/>
    </source>
</evidence>
<dbReference type="GO" id="GO:0046983">
    <property type="term" value="F:protein dimerization activity"/>
    <property type="evidence" value="ECO:0007669"/>
    <property type="project" value="InterPro"/>
</dbReference>
<dbReference type="Proteomes" id="UP000050417">
    <property type="component" value="Unassembled WGS sequence"/>
</dbReference>
<organism evidence="5 6">
    <name type="scientific">Ornatilinea apprima</name>
    <dbReference type="NCBI Taxonomy" id="1134406"/>
    <lineage>
        <taxon>Bacteria</taxon>
        <taxon>Bacillati</taxon>
        <taxon>Chloroflexota</taxon>
        <taxon>Anaerolineae</taxon>
        <taxon>Anaerolineales</taxon>
        <taxon>Anaerolineaceae</taxon>
        <taxon>Ornatilinea</taxon>
    </lineage>
</organism>
<dbReference type="Gene3D" id="1.20.5.1930">
    <property type="match status" value="1"/>
</dbReference>
<dbReference type="InterPro" id="IPR003593">
    <property type="entry name" value="AAA+_ATPase"/>
</dbReference>
<dbReference type="GO" id="GO:0005524">
    <property type="term" value="F:ATP binding"/>
    <property type="evidence" value="ECO:0007669"/>
    <property type="project" value="UniProtKB-KW"/>
</dbReference>
<feature type="coiled-coil region" evidence="3">
    <location>
        <begin position="263"/>
        <end position="355"/>
    </location>
</feature>
<dbReference type="Pfam" id="PF07730">
    <property type="entry name" value="HisKA_3"/>
    <property type="match status" value="1"/>
</dbReference>
<dbReference type="SUPFAM" id="SSF55874">
    <property type="entry name" value="ATPase domain of HSP90 chaperone/DNA topoisomerase II/histidine kinase"/>
    <property type="match status" value="1"/>
</dbReference>
<feature type="domain" description="ABC transporter" evidence="4">
    <location>
        <begin position="8"/>
        <end position="248"/>
    </location>
</feature>
<keyword evidence="3" id="KW-0175">Coiled coil</keyword>
<dbReference type="InterPro" id="IPR003594">
    <property type="entry name" value="HATPase_dom"/>
</dbReference>
<keyword evidence="6" id="KW-1185">Reference proteome</keyword>
<dbReference type="InterPro" id="IPR003439">
    <property type="entry name" value="ABC_transporter-like_ATP-bd"/>
</dbReference>
<accession>A0A0P6X321</accession>
<dbReference type="InterPro" id="IPR011712">
    <property type="entry name" value="Sig_transdc_His_kin_sub3_dim/P"/>
</dbReference>
<dbReference type="Gene3D" id="3.30.565.10">
    <property type="entry name" value="Histidine kinase-like ATPase, C-terminal domain"/>
    <property type="match status" value="1"/>
</dbReference>
<dbReference type="PANTHER" id="PTHR43790:SF8">
    <property type="entry name" value="SUGAR ABC TRANSPORTER ATP-BINDING PROTEIN"/>
    <property type="match status" value="1"/>
</dbReference>
<reference evidence="5 6" key="1">
    <citation type="submission" date="2015-07" db="EMBL/GenBank/DDBJ databases">
        <title>Genome sequence of Ornatilinea apprima DSM 23815.</title>
        <authorList>
            <person name="Hemp J."/>
            <person name="Ward L.M."/>
            <person name="Pace L.A."/>
            <person name="Fischer W.W."/>
        </authorList>
    </citation>
    <scope>NUCLEOTIDE SEQUENCE [LARGE SCALE GENOMIC DNA]</scope>
    <source>
        <strain evidence="5 6">P3M-1</strain>
    </source>
</reference>
<proteinExistence type="predicted"/>
<dbReference type="Gene3D" id="3.40.50.300">
    <property type="entry name" value="P-loop containing nucleotide triphosphate hydrolases"/>
    <property type="match status" value="1"/>
</dbReference>
<dbReference type="GO" id="GO:0016020">
    <property type="term" value="C:membrane"/>
    <property type="evidence" value="ECO:0007669"/>
    <property type="project" value="InterPro"/>
</dbReference>
<dbReference type="Pfam" id="PF02518">
    <property type="entry name" value="HATPase_c"/>
    <property type="match status" value="1"/>
</dbReference>
<dbReference type="InterPro" id="IPR036890">
    <property type="entry name" value="HATPase_C_sf"/>
</dbReference>
<evidence type="ECO:0000256" key="1">
    <source>
        <dbReference type="ARBA" id="ARBA00022741"/>
    </source>
</evidence>
<dbReference type="SMART" id="SM00382">
    <property type="entry name" value="AAA"/>
    <property type="match status" value="1"/>
</dbReference>
<keyword evidence="1" id="KW-0547">Nucleotide-binding</keyword>
<dbReference type="Pfam" id="PF00005">
    <property type="entry name" value="ABC_tran"/>
    <property type="match status" value="1"/>
</dbReference>
<dbReference type="EMBL" id="LGCL01000027">
    <property type="protein sequence ID" value="KPL75497.1"/>
    <property type="molecule type" value="Genomic_DNA"/>
</dbReference>
<dbReference type="GO" id="GO:0000155">
    <property type="term" value="F:phosphorelay sensor kinase activity"/>
    <property type="evidence" value="ECO:0007669"/>
    <property type="project" value="InterPro"/>
</dbReference>
<evidence type="ECO:0000313" key="5">
    <source>
        <dbReference type="EMBL" id="KPL75497.1"/>
    </source>
</evidence>
<evidence type="ECO:0000256" key="2">
    <source>
        <dbReference type="ARBA" id="ARBA00022840"/>
    </source>
</evidence>